<evidence type="ECO:0000256" key="3">
    <source>
        <dbReference type="ARBA" id="ARBA00012973"/>
    </source>
</evidence>
<dbReference type="GO" id="GO:0030145">
    <property type="term" value="F:manganese ion binding"/>
    <property type="evidence" value="ECO:0007669"/>
    <property type="project" value="UniProtKB-UniRule"/>
</dbReference>
<evidence type="ECO:0000259" key="13">
    <source>
        <dbReference type="PROSITE" id="PS50991"/>
    </source>
</evidence>
<evidence type="ECO:0000256" key="11">
    <source>
        <dbReference type="ARBA" id="ARBA00023304"/>
    </source>
</evidence>
<dbReference type="PROSITE" id="PS00815">
    <property type="entry name" value="AIPM_HOMOCIT_SYNTH_1"/>
    <property type="match status" value="1"/>
</dbReference>
<feature type="binding site" evidence="12">
    <location>
        <position position="246"/>
    </location>
    <ligand>
        <name>Mn(2+)</name>
        <dbReference type="ChEBI" id="CHEBI:29035"/>
    </ligand>
</feature>
<dbReference type="InterPro" id="IPR002034">
    <property type="entry name" value="AIPM/Hcit_synth_CS"/>
</dbReference>
<dbReference type="InterPro" id="IPR054691">
    <property type="entry name" value="LeuA/HCS_post-cat"/>
</dbReference>
<dbReference type="GO" id="GO:0009098">
    <property type="term" value="P:L-leucine biosynthetic process"/>
    <property type="evidence" value="ECO:0007669"/>
    <property type="project" value="UniProtKB-UniRule"/>
</dbReference>
<dbReference type="PROSITE" id="PS00816">
    <property type="entry name" value="AIPM_HOMOCIT_SYNTH_2"/>
    <property type="match status" value="1"/>
</dbReference>
<dbReference type="SMART" id="SM00917">
    <property type="entry name" value="LeuA_dimer"/>
    <property type="match status" value="1"/>
</dbReference>
<comment type="caution">
    <text evidence="14">The sequence shown here is derived from an EMBL/GenBank/DDBJ whole genome shotgun (WGS) entry which is preliminary data.</text>
</comment>
<evidence type="ECO:0000256" key="8">
    <source>
        <dbReference type="ARBA" id="ARBA00022679"/>
    </source>
</evidence>
<dbReference type="Gene3D" id="3.30.160.270">
    <property type="match status" value="1"/>
</dbReference>
<dbReference type="Gene3D" id="3.20.20.70">
    <property type="entry name" value="Aldolase class I"/>
    <property type="match status" value="1"/>
</dbReference>
<dbReference type="SUPFAM" id="SSF51569">
    <property type="entry name" value="Aldolase"/>
    <property type="match status" value="1"/>
</dbReference>
<dbReference type="InterPro" id="IPR000891">
    <property type="entry name" value="PYR_CT"/>
</dbReference>
<dbReference type="Pfam" id="PF22617">
    <property type="entry name" value="HCS_D2"/>
    <property type="match status" value="1"/>
</dbReference>
<feature type="binding site" evidence="12">
    <location>
        <position position="212"/>
    </location>
    <ligand>
        <name>Mn(2+)</name>
        <dbReference type="ChEBI" id="CHEBI:29035"/>
    </ligand>
</feature>
<comment type="similarity">
    <text evidence="2 12">Belongs to the alpha-IPM synthase/homocitrate synthase family. LeuA type 1 subfamily.</text>
</comment>
<dbReference type="FunFam" id="1.10.238.260:FF:000001">
    <property type="entry name" value="2-isopropylmalate synthase"/>
    <property type="match status" value="1"/>
</dbReference>
<name>A0A7V5H1W1_CALAY</name>
<dbReference type="EMBL" id="DRTD01000076">
    <property type="protein sequence ID" value="HHE54336.1"/>
    <property type="molecule type" value="Genomic_DNA"/>
</dbReference>
<keyword evidence="5 12" id="KW-0432">Leucine biosynthesis</keyword>
<dbReference type="SUPFAM" id="SSF110921">
    <property type="entry name" value="2-isopropylmalate synthase LeuA, allosteric (dimerisation) domain"/>
    <property type="match status" value="1"/>
</dbReference>
<dbReference type="Pfam" id="PF00682">
    <property type="entry name" value="HMGL-like"/>
    <property type="match status" value="1"/>
</dbReference>
<comment type="catalytic activity">
    <reaction evidence="12">
        <text>3-methyl-2-oxobutanoate + acetyl-CoA + H2O = (2S)-2-isopropylmalate + CoA + H(+)</text>
        <dbReference type="Rhea" id="RHEA:21524"/>
        <dbReference type="ChEBI" id="CHEBI:1178"/>
        <dbReference type="ChEBI" id="CHEBI:11851"/>
        <dbReference type="ChEBI" id="CHEBI:15377"/>
        <dbReference type="ChEBI" id="CHEBI:15378"/>
        <dbReference type="ChEBI" id="CHEBI:57287"/>
        <dbReference type="ChEBI" id="CHEBI:57288"/>
        <dbReference type="EC" id="2.3.3.13"/>
    </reaction>
</comment>
<proteinExistence type="inferred from homology"/>
<dbReference type="Proteomes" id="UP000886111">
    <property type="component" value="Unassembled WGS sequence"/>
</dbReference>
<keyword evidence="9 12" id="KW-0479">Metal-binding</keyword>
<evidence type="ECO:0000256" key="12">
    <source>
        <dbReference type="HAMAP-Rule" id="MF_01025"/>
    </source>
</evidence>
<evidence type="ECO:0000256" key="6">
    <source>
        <dbReference type="ARBA" id="ARBA00022490"/>
    </source>
</evidence>
<dbReference type="GO" id="GO:0005737">
    <property type="term" value="C:cytoplasm"/>
    <property type="evidence" value="ECO:0007669"/>
    <property type="project" value="UniProtKB-UniRule"/>
</dbReference>
<evidence type="ECO:0000256" key="9">
    <source>
        <dbReference type="ARBA" id="ARBA00022723"/>
    </source>
</evidence>
<dbReference type="InterPro" id="IPR013785">
    <property type="entry name" value="Aldolase_TIM"/>
</dbReference>
<feature type="region of interest" description="Regulatory domain" evidence="12">
    <location>
        <begin position="399"/>
        <end position="521"/>
    </location>
</feature>
<evidence type="ECO:0000256" key="2">
    <source>
        <dbReference type="ARBA" id="ARBA00009396"/>
    </source>
</evidence>
<evidence type="ECO:0000256" key="1">
    <source>
        <dbReference type="ARBA" id="ARBA00004689"/>
    </source>
</evidence>
<comment type="subunit">
    <text evidence="12">Homodimer.</text>
</comment>
<protein>
    <recommendedName>
        <fullName evidence="4 12">2-isopropylmalate synthase</fullName>
        <ecNumber evidence="3 12">2.3.3.13</ecNumber>
    </recommendedName>
    <alternativeName>
        <fullName evidence="12">Alpha-IPM synthase</fullName>
    </alternativeName>
    <alternativeName>
        <fullName evidence="12">Alpha-isopropylmalate synthase</fullName>
    </alternativeName>
</protein>
<evidence type="ECO:0000256" key="10">
    <source>
        <dbReference type="ARBA" id="ARBA00023211"/>
    </source>
</evidence>
<keyword evidence="8 12" id="KW-0808">Transferase</keyword>
<organism evidence="14">
    <name type="scientific">Caldithrix abyssi</name>
    <dbReference type="NCBI Taxonomy" id="187145"/>
    <lineage>
        <taxon>Bacteria</taxon>
        <taxon>Pseudomonadati</taxon>
        <taxon>Calditrichota</taxon>
        <taxon>Calditrichia</taxon>
        <taxon>Calditrichales</taxon>
        <taxon>Calditrichaceae</taxon>
        <taxon>Caldithrix</taxon>
    </lineage>
</organism>
<keyword evidence="6 12" id="KW-0963">Cytoplasm</keyword>
<dbReference type="FunFam" id="3.20.20.70:FF:000010">
    <property type="entry name" value="2-isopropylmalate synthase"/>
    <property type="match status" value="1"/>
</dbReference>
<dbReference type="UniPathway" id="UPA00048">
    <property type="reaction ID" value="UER00070"/>
</dbReference>
<keyword evidence="14" id="KW-0012">Acyltransferase</keyword>
<dbReference type="NCBIfam" id="NF002086">
    <property type="entry name" value="PRK00915.1-3"/>
    <property type="match status" value="1"/>
</dbReference>
<feature type="domain" description="Pyruvate carboxyltransferase" evidence="13">
    <location>
        <begin position="5"/>
        <end position="275"/>
    </location>
</feature>
<comment type="pathway">
    <text evidence="1 12">Amino-acid biosynthesis; L-leucine biosynthesis; L-leucine from 3-methyl-2-oxobutanoate: step 1/4.</text>
</comment>
<dbReference type="PANTHER" id="PTHR10277">
    <property type="entry name" value="HOMOCITRATE SYNTHASE-RELATED"/>
    <property type="match status" value="1"/>
</dbReference>
<reference evidence="14" key="1">
    <citation type="journal article" date="2020" name="mSystems">
        <title>Genome- and Community-Level Interaction Insights into Carbon Utilization and Element Cycling Functions of Hydrothermarchaeota in Hydrothermal Sediment.</title>
        <authorList>
            <person name="Zhou Z."/>
            <person name="Liu Y."/>
            <person name="Xu W."/>
            <person name="Pan J."/>
            <person name="Luo Z.H."/>
            <person name="Li M."/>
        </authorList>
    </citation>
    <scope>NUCLEOTIDE SEQUENCE [LARGE SCALE GENOMIC DNA]</scope>
    <source>
        <strain evidence="14">HyVt-76</strain>
    </source>
</reference>
<keyword evidence="7 12" id="KW-0028">Amino-acid biosynthesis</keyword>
<accession>A0A7V5H1W1</accession>
<dbReference type="CDD" id="cd07940">
    <property type="entry name" value="DRE_TIM_IPMS"/>
    <property type="match status" value="1"/>
</dbReference>
<feature type="binding site" evidence="12">
    <location>
        <position position="210"/>
    </location>
    <ligand>
        <name>Mn(2+)</name>
        <dbReference type="ChEBI" id="CHEBI:29035"/>
    </ligand>
</feature>
<dbReference type="EC" id="2.3.3.13" evidence="3 12"/>
<dbReference type="InterPro" id="IPR005671">
    <property type="entry name" value="LeuA_bact_synth"/>
</dbReference>
<keyword evidence="10 12" id="KW-0464">Manganese</keyword>
<dbReference type="PANTHER" id="PTHR10277:SF9">
    <property type="entry name" value="2-ISOPROPYLMALATE SYNTHASE 1, CHLOROPLASTIC-RELATED"/>
    <property type="match status" value="1"/>
</dbReference>
<sequence>MPEKIIIFDTTLRDGEQSPGASLNIAEKVEIARQLERLKVDVIEAGFPVSSPAQFEAVKRIAGEINAIIAGLARAKEVDIKAAADALKEAPRKRIHTFSSTSDFHILGKFGSSRYGQTLAEKRKTVIQMSIDAVQYARTFCDDVEFSAEDAGRTDIGYLAEVIEAAIEAGATTVNIPDTTGYTLPDEFSEKIRQLKKRVKNIDQAIISVHCHNDLGLAVANSLAAVQAGARQVECTINGIGERAGNASLEEFVMVLNVRKDLLPFYTDIQTREIYNASRMVSTFTGFVVQPNKAIVGKNAFAHESGIHQDGVLKDRNTYEIMRPEDVGVPSSKIVLGRHSGRHGLKARLQQLGFHLAEQKMDRVYERFLKLADKKKEVYDEDLRSLMGEEVFAEKPTYSLDYLHVFLGTNAIPTATVRLSKEGEVVEESAIGDGPVDAVFNAIDRALKTQFEVTDYQVRSVTSGRDAMGEVFVRIQNGLGEAHGRGHSTDIIEASGKAYLQAINEIMKQREKSETEVASSA</sequence>
<dbReference type="Gene3D" id="1.10.238.260">
    <property type="match status" value="1"/>
</dbReference>
<dbReference type="HAMAP" id="MF_01025">
    <property type="entry name" value="LeuA_type1"/>
    <property type="match status" value="1"/>
</dbReference>
<comment type="function">
    <text evidence="12">Catalyzes the condensation of the acetyl group of acetyl-CoA with 3-methyl-2-oxobutanoate (2-ketoisovalerate) to form 3-carboxy-3-hydroxy-4-methylpentanoate (2-isopropylmalate).</text>
</comment>
<evidence type="ECO:0000256" key="5">
    <source>
        <dbReference type="ARBA" id="ARBA00022430"/>
    </source>
</evidence>
<dbReference type="InterPro" id="IPR036230">
    <property type="entry name" value="LeuA_allosteric_dom_sf"/>
</dbReference>
<dbReference type="AlphaFoldDB" id="A0A7V5H1W1"/>
<evidence type="ECO:0000256" key="7">
    <source>
        <dbReference type="ARBA" id="ARBA00022605"/>
    </source>
</evidence>
<evidence type="ECO:0000256" key="4">
    <source>
        <dbReference type="ARBA" id="ARBA00018198"/>
    </source>
</evidence>
<comment type="cofactor">
    <cofactor evidence="12">
        <name>Mn(2+)</name>
        <dbReference type="ChEBI" id="CHEBI:29035"/>
    </cofactor>
</comment>
<dbReference type="InterPro" id="IPR013709">
    <property type="entry name" value="2-isopropylmalate_synth_dimer"/>
</dbReference>
<dbReference type="FunFam" id="3.30.160.270:FF:000001">
    <property type="entry name" value="2-isopropylmalate synthase"/>
    <property type="match status" value="1"/>
</dbReference>
<gene>
    <name evidence="12" type="primary">leuA</name>
    <name evidence="14" type="ORF">ENL21_01040</name>
</gene>
<feature type="binding site" evidence="12">
    <location>
        <position position="14"/>
    </location>
    <ligand>
        <name>Mn(2+)</name>
        <dbReference type="ChEBI" id="CHEBI:29035"/>
    </ligand>
</feature>
<dbReference type="InterPro" id="IPR050073">
    <property type="entry name" value="2-IPM_HCS-like"/>
</dbReference>
<evidence type="ECO:0000313" key="14">
    <source>
        <dbReference type="EMBL" id="HHE54336.1"/>
    </source>
</evidence>
<dbReference type="Pfam" id="PF08502">
    <property type="entry name" value="LeuA_dimer"/>
    <property type="match status" value="1"/>
</dbReference>
<dbReference type="NCBIfam" id="TIGR00973">
    <property type="entry name" value="leuA_bact"/>
    <property type="match status" value="1"/>
</dbReference>
<dbReference type="GO" id="GO:0003985">
    <property type="term" value="F:acetyl-CoA C-acetyltransferase activity"/>
    <property type="evidence" value="ECO:0007669"/>
    <property type="project" value="UniProtKB-UniRule"/>
</dbReference>
<dbReference type="PROSITE" id="PS50991">
    <property type="entry name" value="PYR_CT"/>
    <property type="match status" value="1"/>
</dbReference>
<dbReference type="GO" id="GO:0003852">
    <property type="term" value="F:2-isopropylmalate synthase activity"/>
    <property type="evidence" value="ECO:0007669"/>
    <property type="project" value="UniProtKB-UniRule"/>
</dbReference>
<keyword evidence="11 12" id="KW-0100">Branched-chain amino acid biosynthesis</keyword>